<name>A0A085ZRQ7_9FLAO</name>
<dbReference type="AlphaFoldDB" id="A0A085ZRQ7"/>
<evidence type="ECO:0000313" key="1">
    <source>
        <dbReference type="EMBL" id="KFF07121.1"/>
    </source>
</evidence>
<comment type="caution">
    <text evidence="1">The sequence shown here is derived from an EMBL/GenBank/DDBJ whole genome shotgun (WGS) entry which is preliminary data.</text>
</comment>
<organism evidence="1 2">
    <name type="scientific">Flavobacterium reichenbachii</name>
    <dbReference type="NCBI Taxonomy" id="362418"/>
    <lineage>
        <taxon>Bacteria</taxon>
        <taxon>Pseudomonadati</taxon>
        <taxon>Bacteroidota</taxon>
        <taxon>Flavobacteriia</taxon>
        <taxon>Flavobacteriales</taxon>
        <taxon>Flavobacteriaceae</taxon>
        <taxon>Flavobacterium</taxon>
    </lineage>
</organism>
<reference evidence="1 2" key="1">
    <citation type="submission" date="2014-07" db="EMBL/GenBank/DDBJ databases">
        <title>Genome of Flavobacterium reichenbachii LMG 25512.</title>
        <authorList>
            <person name="Stropko S.J."/>
            <person name="Pipes S.E."/>
            <person name="Newman J.D."/>
        </authorList>
    </citation>
    <scope>NUCLEOTIDE SEQUENCE [LARGE SCALE GENOMIC DNA]</scope>
    <source>
        <strain evidence="1 2">LMG 25512</strain>
    </source>
</reference>
<dbReference type="OrthoDB" id="1428850at2"/>
<dbReference type="EMBL" id="JPRL01000001">
    <property type="protein sequence ID" value="KFF07121.1"/>
    <property type="molecule type" value="Genomic_DNA"/>
</dbReference>
<sequence length="282" mass="33091">MSFHIYIKNKQKIKYDQLLNNKHLPAETKISFGINPQEPLDGYSKFYLPKLSSRGVAVTTNPDKYDVEVNVGATKDDWRLAVKISLALGEINDSTIEPEFDDEISLDKFEKNYNEKWIEEVKHLSMESFIHMIQETGGALTFMGCIRHYYAGDYIINKLSQNIHSPEMLNDRLIEEIRKIQYLEDQENDIEFPSVRIMDFPDEKEEKSITIFPANFKVLLPKADYIFLIKKNEAIVKVAFDDFIKYIAPKAKRVDEFQYIIYPVQENEHYQMLLHFKSIETI</sequence>
<proteinExistence type="predicted"/>
<keyword evidence="2" id="KW-1185">Reference proteome</keyword>
<dbReference type="eggNOG" id="ENOG502ZGX7">
    <property type="taxonomic scope" value="Bacteria"/>
</dbReference>
<dbReference type="RefSeq" id="WP_035686386.1">
    <property type="nucleotide sequence ID" value="NZ_JPRL01000001.1"/>
</dbReference>
<dbReference type="Proteomes" id="UP000028715">
    <property type="component" value="Unassembled WGS sequence"/>
</dbReference>
<evidence type="ECO:0000313" key="2">
    <source>
        <dbReference type="Proteomes" id="UP000028715"/>
    </source>
</evidence>
<protein>
    <submittedName>
        <fullName evidence="1">Uncharacterized protein</fullName>
    </submittedName>
</protein>
<gene>
    <name evidence="1" type="ORF">IW19_17095</name>
</gene>
<accession>A0A085ZRQ7</accession>